<gene>
    <name evidence="2" type="ORF">ECRASSUSDP1_LOCUS13612</name>
</gene>
<organism evidence="2 3">
    <name type="scientific">Euplotes crassus</name>
    <dbReference type="NCBI Taxonomy" id="5936"/>
    <lineage>
        <taxon>Eukaryota</taxon>
        <taxon>Sar</taxon>
        <taxon>Alveolata</taxon>
        <taxon>Ciliophora</taxon>
        <taxon>Intramacronucleata</taxon>
        <taxon>Spirotrichea</taxon>
        <taxon>Hypotrichia</taxon>
        <taxon>Euplotida</taxon>
        <taxon>Euplotidae</taxon>
        <taxon>Moneuplotes</taxon>
    </lineage>
</organism>
<feature type="coiled-coil region" evidence="1">
    <location>
        <begin position="241"/>
        <end position="296"/>
    </location>
</feature>
<evidence type="ECO:0000313" key="2">
    <source>
        <dbReference type="EMBL" id="CAI2372283.1"/>
    </source>
</evidence>
<proteinExistence type="predicted"/>
<keyword evidence="3" id="KW-1185">Reference proteome</keyword>
<comment type="caution">
    <text evidence="2">The sequence shown here is derived from an EMBL/GenBank/DDBJ whole genome shotgun (WGS) entry which is preliminary data.</text>
</comment>
<keyword evidence="1" id="KW-0175">Coiled coil</keyword>
<sequence>MDTENQLNQIPEELKEQHNKISDELDGLHKESDDFNTITRKLNDPYETNLGSTAASVKNNEENLEGLVQTHKEVETTLRDKTRELFNQDLEIEDKNRELQKHDKDHHDTVQYKEEIYSKYHNNQERALKDLKIQYEGIDQFIKEYTRLNKDTENLEELVKHLGFDKTEELLAEKSKAPYDELKLKENLREIAELRQQIDLVFKADDGGSLSSIKTRLIEARAKENELQSKFEIYSNYKILNTEIKEDVEAKQEELRIQQKEEQALRQQNEELERLLQQKKQESQSLLDNIKLAEQLVDAHSG</sequence>
<reference evidence="2" key="1">
    <citation type="submission" date="2023-07" db="EMBL/GenBank/DDBJ databases">
        <authorList>
            <consortium name="AG Swart"/>
            <person name="Singh M."/>
            <person name="Singh A."/>
            <person name="Seah K."/>
            <person name="Emmerich C."/>
        </authorList>
    </citation>
    <scope>NUCLEOTIDE SEQUENCE</scope>
    <source>
        <strain evidence="2">DP1</strain>
    </source>
</reference>
<dbReference type="AlphaFoldDB" id="A0AAD1XGP2"/>
<accession>A0AAD1XGP2</accession>
<evidence type="ECO:0000313" key="3">
    <source>
        <dbReference type="Proteomes" id="UP001295684"/>
    </source>
</evidence>
<name>A0AAD1XGP2_EUPCR</name>
<dbReference type="Proteomes" id="UP001295684">
    <property type="component" value="Unassembled WGS sequence"/>
</dbReference>
<protein>
    <submittedName>
        <fullName evidence="2">Uncharacterized protein</fullName>
    </submittedName>
</protein>
<evidence type="ECO:0000256" key="1">
    <source>
        <dbReference type="SAM" id="Coils"/>
    </source>
</evidence>
<dbReference type="EMBL" id="CAMPGE010013559">
    <property type="protein sequence ID" value="CAI2372283.1"/>
    <property type="molecule type" value="Genomic_DNA"/>
</dbReference>